<name>A0A9Q1F6L7_SYNKA</name>
<evidence type="ECO:0000256" key="1">
    <source>
        <dbReference type="SAM" id="MobiDB-lite"/>
    </source>
</evidence>
<feature type="compositionally biased region" description="Basic and acidic residues" evidence="1">
    <location>
        <begin position="51"/>
        <end position="67"/>
    </location>
</feature>
<dbReference type="AlphaFoldDB" id="A0A9Q1F6L7"/>
<dbReference type="Proteomes" id="UP001152622">
    <property type="component" value="Chromosome 8"/>
</dbReference>
<proteinExistence type="predicted"/>
<gene>
    <name evidence="2" type="ORF">SKAU_G00236530</name>
</gene>
<evidence type="ECO:0000313" key="2">
    <source>
        <dbReference type="EMBL" id="KAJ8352177.1"/>
    </source>
</evidence>
<reference evidence="2" key="1">
    <citation type="journal article" date="2023" name="Science">
        <title>Genome structures resolve the early diversification of teleost fishes.</title>
        <authorList>
            <person name="Parey E."/>
            <person name="Louis A."/>
            <person name="Montfort J."/>
            <person name="Bouchez O."/>
            <person name="Roques C."/>
            <person name="Iampietro C."/>
            <person name="Lluch J."/>
            <person name="Castinel A."/>
            <person name="Donnadieu C."/>
            <person name="Desvignes T."/>
            <person name="Floi Bucao C."/>
            <person name="Jouanno E."/>
            <person name="Wen M."/>
            <person name="Mejri S."/>
            <person name="Dirks R."/>
            <person name="Jansen H."/>
            <person name="Henkel C."/>
            <person name="Chen W.J."/>
            <person name="Zahm M."/>
            <person name="Cabau C."/>
            <person name="Klopp C."/>
            <person name="Thompson A.W."/>
            <person name="Robinson-Rechavi M."/>
            <person name="Braasch I."/>
            <person name="Lecointre G."/>
            <person name="Bobe J."/>
            <person name="Postlethwait J.H."/>
            <person name="Berthelot C."/>
            <person name="Roest Crollius H."/>
            <person name="Guiguen Y."/>
        </authorList>
    </citation>
    <scope>NUCLEOTIDE SEQUENCE</scope>
    <source>
        <strain evidence="2">WJC10195</strain>
    </source>
</reference>
<organism evidence="2 3">
    <name type="scientific">Synaphobranchus kaupii</name>
    <name type="common">Kaup's arrowtooth eel</name>
    <dbReference type="NCBI Taxonomy" id="118154"/>
    <lineage>
        <taxon>Eukaryota</taxon>
        <taxon>Metazoa</taxon>
        <taxon>Chordata</taxon>
        <taxon>Craniata</taxon>
        <taxon>Vertebrata</taxon>
        <taxon>Euteleostomi</taxon>
        <taxon>Actinopterygii</taxon>
        <taxon>Neopterygii</taxon>
        <taxon>Teleostei</taxon>
        <taxon>Anguilliformes</taxon>
        <taxon>Synaphobranchidae</taxon>
        <taxon>Synaphobranchus</taxon>
    </lineage>
</organism>
<comment type="caution">
    <text evidence="2">The sequence shown here is derived from an EMBL/GenBank/DDBJ whole genome shotgun (WGS) entry which is preliminary data.</text>
</comment>
<keyword evidence="3" id="KW-1185">Reference proteome</keyword>
<dbReference type="EMBL" id="JAINUF010000008">
    <property type="protein sequence ID" value="KAJ8352177.1"/>
    <property type="molecule type" value="Genomic_DNA"/>
</dbReference>
<protein>
    <submittedName>
        <fullName evidence="2">Uncharacterized protein</fullName>
    </submittedName>
</protein>
<sequence length="97" mass="11353">MTCCRVQADRIQDKAPHHHYWNVQKIAIIEANFQRQHEQSQGGPPAFLPAMEHRQLRKRGPESERQTVRMGCQIVILPRTAFQDKTQLHPGHVQPRR</sequence>
<evidence type="ECO:0000313" key="3">
    <source>
        <dbReference type="Proteomes" id="UP001152622"/>
    </source>
</evidence>
<accession>A0A9Q1F6L7</accession>
<feature type="region of interest" description="Disordered" evidence="1">
    <location>
        <begin position="35"/>
        <end position="67"/>
    </location>
</feature>